<evidence type="ECO:0000313" key="1">
    <source>
        <dbReference type="EMBL" id="MDX6033619.1"/>
    </source>
</evidence>
<dbReference type="EMBL" id="JAWXRC010000042">
    <property type="protein sequence ID" value="MDX6033619.1"/>
    <property type="molecule type" value="Genomic_DNA"/>
</dbReference>
<protein>
    <submittedName>
        <fullName evidence="1">Uncharacterized protein</fullName>
    </submittedName>
</protein>
<dbReference type="AlphaFoldDB" id="A0AAJ2S401"/>
<name>A0AAJ2S401_9ENTR</name>
<keyword evidence="3" id="KW-1185">Reference proteome</keyword>
<evidence type="ECO:0000313" key="2">
    <source>
        <dbReference type="EMBL" id="MDX6042531.1"/>
    </source>
</evidence>
<evidence type="ECO:0000313" key="4">
    <source>
        <dbReference type="Proteomes" id="UP001282336"/>
    </source>
</evidence>
<organism evidence="1 4">
    <name type="scientific">Scandinavium lactucae</name>
    <dbReference type="NCBI Taxonomy" id="3095028"/>
    <lineage>
        <taxon>Bacteria</taxon>
        <taxon>Pseudomonadati</taxon>
        <taxon>Pseudomonadota</taxon>
        <taxon>Gammaproteobacteria</taxon>
        <taxon>Enterobacterales</taxon>
        <taxon>Enterobacteriaceae</taxon>
        <taxon>Scandinavium</taxon>
    </lineage>
</organism>
<dbReference type="EMBL" id="JAWXRD010000040">
    <property type="protein sequence ID" value="MDX6042531.1"/>
    <property type="molecule type" value="Genomic_DNA"/>
</dbReference>
<proteinExistence type="predicted"/>
<dbReference type="RefSeq" id="WP_319630064.1">
    <property type="nucleotide sequence ID" value="NZ_JAWXRB010000045.1"/>
</dbReference>
<dbReference type="Proteomes" id="UP001275664">
    <property type="component" value="Unassembled WGS sequence"/>
</dbReference>
<gene>
    <name evidence="2" type="ORF">SIK69_20275</name>
    <name evidence="1" type="ORF">SIL20_19140</name>
</gene>
<evidence type="ECO:0000313" key="3">
    <source>
        <dbReference type="Proteomes" id="UP001275664"/>
    </source>
</evidence>
<comment type="caution">
    <text evidence="1">The sequence shown here is derived from an EMBL/GenBank/DDBJ whole genome shotgun (WGS) entry which is preliminary data.</text>
</comment>
<sequence length="147" mass="16355">MTTILSPDCDLLTLPFSASSDFLDLAECCDRFAETLVECGSDEGVYKLALLGRLGSCLALLAPTLNDPIPPHLVDRLTVDKLPEPEPFFDPDHTALCEYCQALTQLLCQQTLPPEMEVTLRGLLCELVWMFAADMKAPRWERQSADH</sequence>
<dbReference type="Proteomes" id="UP001282336">
    <property type="component" value="Unassembled WGS sequence"/>
</dbReference>
<reference evidence="1 3" key="1">
    <citation type="submission" date="2023-11" db="EMBL/GenBank/DDBJ databases">
        <title>Scandinavium wanjuensis sp. nov., isolated from lettuce South Korea.</title>
        <authorList>
            <person name="Park J."/>
            <person name="Park S."/>
            <person name="Oh K.K."/>
            <person name="Cho G.S."/>
            <person name="Franz C.M.A.P."/>
        </authorList>
    </citation>
    <scope>NUCLEOTIDE SEQUENCE</scope>
    <source>
        <strain evidence="1">V105_12</strain>
        <strain evidence="2 3">V105_6</strain>
    </source>
</reference>
<accession>A0AAJ2S401</accession>